<dbReference type="GO" id="GO:0043590">
    <property type="term" value="C:bacterial nucleoid"/>
    <property type="evidence" value="ECO:0007669"/>
    <property type="project" value="TreeGrafter"/>
</dbReference>
<dbReference type="GO" id="GO:0005524">
    <property type="term" value="F:ATP binding"/>
    <property type="evidence" value="ECO:0007669"/>
    <property type="project" value="UniProtKB-KW"/>
</dbReference>
<evidence type="ECO:0000256" key="5">
    <source>
        <dbReference type="ARBA" id="ARBA00022840"/>
    </source>
</evidence>
<dbReference type="GO" id="GO:0006310">
    <property type="term" value="P:DNA recombination"/>
    <property type="evidence" value="ECO:0007669"/>
    <property type="project" value="InterPro"/>
</dbReference>
<dbReference type="PANTHER" id="PTHR11059:SF0">
    <property type="entry name" value="DNA REPAIR PROTEIN RECN"/>
    <property type="match status" value="1"/>
</dbReference>
<dbReference type="AlphaFoldDB" id="A0A381XX22"/>
<dbReference type="Gene3D" id="3.40.50.300">
    <property type="entry name" value="P-loop containing nucleotide triphosphate hydrolases"/>
    <property type="match status" value="2"/>
</dbReference>
<feature type="non-terminal residue" evidence="10">
    <location>
        <position position="424"/>
    </location>
</feature>
<dbReference type="InterPro" id="IPR027417">
    <property type="entry name" value="P-loop_NTPase"/>
</dbReference>
<proteinExistence type="inferred from homology"/>
<dbReference type="InterPro" id="IPR038729">
    <property type="entry name" value="Rad50/SbcC_AAA"/>
</dbReference>
<dbReference type="GO" id="GO:0016887">
    <property type="term" value="F:ATP hydrolysis activity"/>
    <property type="evidence" value="ECO:0007669"/>
    <property type="project" value="InterPro"/>
</dbReference>
<dbReference type="PANTHER" id="PTHR11059">
    <property type="entry name" value="DNA REPAIR PROTEIN RECN"/>
    <property type="match status" value="1"/>
</dbReference>
<keyword evidence="3" id="KW-0547">Nucleotide-binding</keyword>
<dbReference type="CDD" id="cd03241">
    <property type="entry name" value="ABC_RecN"/>
    <property type="match status" value="1"/>
</dbReference>
<name>A0A381XX22_9ZZZZ</name>
<evidence type="ECO:0000256" key="1">
    <source>
        <dbReference type="ARBA" id="ARBA00009441"/>
    </source>
</evidence>
<feature type="domain" description="Rad50/SbcC-type AAA" evidence="9">
    <location>
        <begin position="5"/>
        <end position="275"/>
    </location>
</feature>
<evidence type="ECO:0000256" key="3">
    <source>
        <dbReference type="ARBA" id="ARBA00022741"/>
    </source>
</evidence>
<dbReference type="EMBL" id="UINC01016678">
    <property type="protein sequence ID" value="SVA69265.1"/>
    <property type="molecule type" value="Genomic_DNA"/>
</dbReference>
<reference evidence="10" key="1">
    <citation type="submission" date="2018-05" db="EMBL/GenBank/DDBJ databases">
        <authorList>
            <person name="Lanie J.A."/>
            <person name="Ng W.-L."/>
            <person name="Kazmierczak K.M."/>
            <person name="Andrzejewski T.M."/>
            <person name="Davidsen T.M."/>
            <person name="Wayne K.J."/>
            <person name="Tettelin H."/>
            <person name="Glass J.I."/>
            <person name="Rusch D."/>
            <person name="Podicherti R."/>
            <person name="Tsui H.-C.T."/>
            <person name="Winkler M.E."/>
        </authorList>
    </citation>
    <scope>NUCLEOTIDE SEQUENCE</scope>
</reference>
<dbReference type="GO" id="GO:0006302">
    <property type="term" value="P:double-strand break repair"/>
    <property type="evidence" value="ECO:0007669"/>
    <property type="project" value="InterPro"/>
</dbReference>
<evidence type="ECO:0000313" key="10">
    <source>
        <dbReference type="EMBL" id="SVA69265.1"/>
    </source>
</evidence>
<organism evidence="10">
    <name type="scientific">marine metagenome</name>
    <dbReference type="NCBI Taxonomy" id="408172"/>
    <lineage>
        <taxon>unclassified sequences</taxon>
        <taxon>metagenomes</taxon>
        <taxon>ecological metagenomes</taxon>
    </lineage>
</organism>
<protein>
    <recommendedName>
        <fullName evidence="2">DNA repair protein RecN</fullName>
    </recommendedName>
    <alternativeName>
        <fullName evidence="7">Recombination protein N</fullName>
    </alternativeName>
</protein>
<evidence type="ECO:0000256" key="6">
    <source>
        <dbReference type="ARBA" id="ARBA00023204"/>
    </source>
</evidence>
<dbReference type="InterPro" id="IPR004604">
    <property type="entry name" value="DNA_recomb/repair_RecN"/>
</dbReference>
<gene>
    <name evidence="10" type="ORF">METZ01_LOCUS122119</name>
</gene>
<accession>A0A381XX22</accession>
<keyword evidence="5" id="KW-0067">ATP-binding</keyword>
<evidence type="ECO:0000259" key="9">
    <source>
        <dbReference type="Pfam" id="PF13476"/>
    </source>
</evidence>
<evidence type="ECO:0000256" key="8">
    <source>
        <dbReference type="SAM" id="Coils"/>
    </source>
</evidence>
<feature type="coiled-coil region" evidence="8">
    <location>
        <begin position="321"/>
        <end position="355"/>
    </location>
</feature>
<evidence type="ECO:0000256" key="2">
    <source>
        <dbReference type="ARBA" id="ARBA00021315"/>
    </source>
</evidence>
<keyword evidence="6" id="KW-0234">DNA repair</keyword>
<keyword evidence="8" id="KW-0175">Coiled coil</keyword>
<evidence type="ECO:0000256" key="7">
    <source>
        <dbReference type="ARBA" id="ARBA00033408"/>
    </source>
</evidence>
<keyword evidence="4" id="KW-0227">DNA damage</keyword>
<dbReference type="Pfam" id="PF13476">
    <property type="entry name" value="AAA_23"/>
    <property type="match status" value="1"/>
</dbReference>
<evidence type="ECO:0000256" key="4">
    <source>
        <dbReference type="ARBA" id="ARBA00022763"/>
    </source>
</evidence>
<dbReference type="GO" id="GO:0009432">
    <property type="term" value="P:SOS response"/>
    <property type="evidence" value="ECO:0007669"/>
    <property type="project" value="TreeGrafter"/>
</dbReference>
<comment type="similarity">
    <text evidence="1">Belongs to the RecN family.</text>
</comment>
<dbReference type="SUPFAM" id="SSF52540">
    <property type="entry name" value="P-loop containing nucleoside triphosphate hydrolases"/>
    <property type="match status" value="2"/>
</dbReference>
<sequence length="424" mass="47528">MIRFLQIKNLAVIEELQLELEDGLTVLTGETGAGKSIIVGALGLLVGDRASSELIRTGESSATVEAIFEKADGAEILVRREINSSGRSRAFVDGTLVTTSHLRSLGTELLDLHGQHAHQQLLNATSHIDLLDEFSGLMGDRGELFTLFEKLRTCRLALDEASSETKDVGDRLEMLRFQLADIQKVDPGRGEADQLREKRKRLLNADSIYRLSIEAYESLYESEGSVIDSLADIWRKVEELSDLDDLFKNHLPSKESVQSQLEELAQALRTRSEEIDGVPEQLQEVEDRLATLDDLGRKYGQGDVDRVLDRQVELEDELKTLSNYSGRIKVLTIELEKVEQQYQKCAEELSKKRRAMAPKLTDRLESLMGELAMENARCQFRFVQKDGELPITERGIDQCELYLAPNEGEEPRPLARIASGGELS</sequence>